<dbReference type="RefSeq" id="WP_011943097.1">
    <property type="nucleotide sequence ID" value="NC_009486.1"/>
</dbReference>
<organism evidence="1 2">
    <name type="scientific">Thermotoga petrophila (strain ATCC BAA-488 / DSM 13995 / JCM 10881 / RKU-1)</name>
    <dbReference type="NCBI Taxonomy" id="390874"/>
    <lineage>
        <taxon>Bacteria</taxon>
        <taxon>Thermotogati</taxon>
        <taxon>Thermotogota</taxon>
        <taxon>Thermotogae</taxon>
        <taxon>Thermotogales</taxon>
        <taxon>Thermotogaceae</taxon>
        <taxon>Thermotoga</taxon>
    </lineage>
</organism>
<accession>A5IJV6</accession>
<proteinExistence type="predicted"/>
<dbReference type="HOGENOM" id="CLU_1165378_0_0_0"/>
<sequence>MFVLATVSAYAGFIEVGAGVYNEVPTVGFVLSPELKTDFIEGKFRFDFFASFSEGELSLLPFIYDNPVYFRFGIDDFSFEYHAPAVLKATFVPFKKSWNVRLGFMGGIWNGENVFFFTEKPVFLVLSNDDNYHIGLNFKVFDTGLELFVENEKPGVWLELGSLKVGVSNWVGLIFEHKKTVVRFLYDGEFKPGLALLEENGWIFVNSDYVEGSWKVGRFHAGGKIGKENWAFQISIEF</sequence>
<protein>
    <submittedName>
        <fullName evidence="1">Uncharacterized protein</fullName>
    </submittedName>
</protein>
<name>A5IJV6_THEP1</name>
<dbReference type="EMBL" id="CP000702">
    <property type="protein sequence ID" value="ABQ46479.1"/>
    <property type="molecule type" value="Genomic_DNA"/>
</dbReference>
<dbReference type="Proteomes" id="UP000006558">
    <property type="component" value="Chromosome"/>
</dbReference>
<dbReference type="STRING" id="390874.Tpet_0455"/>
<evidence type="ECO:0000313" key="1">
    <source>
        <dbReference type="EMBL" id="ABQ46479.1"/>
    </source>
</evidence>
<reference evidence="2" key="1">
    <citation type="submission" date="2007-05" db="EMBL/GenBank/DDBJ databases">
        <title>Complete sequence of Thermotoga petrophila RKU-1.</title>
        <authorList>
            <consortium name="US DOE Joint Genome Institute"/>
            <person name="Copeland A."/>
            <person name="Lucas S."/>
            <person name="Lapidus A."/>
            <person name="Barry K."/>
            <person name="Glavina del Rio T."/>
            <person name="Dalin E."/>
            <person name="Tice H."/>
            <person name="Pitluck S."/>
            <person name="Sims D."/>
            <person name="Brettin T."/>
            <person name="Bruce D."/>
            <person name="Detter J.C."/>
            <person name="Han C."/>
            <person name="Tapia R."/>
            <person name="Schmutz J."/>
            <person name="Larimer F."/>
            <person name="Land M."/>
            <person name="Hauser L."/>
            <person name="Kyrpides N."/>
            <person name="Mikhailova N."/>
            <person name="Nelson K."/>
            <person name="Gogarten J.P."/>
            <person name="Noll K."/>
            <person name="Richardson P."/>
        </authorList>
    </citation>
    <scope>NUCLEOTIDE SEQUENCE [LARGE SCALE GENOMIC DNA]</scope>
    <source>
        <strain evidence="2">ATCC BAA-488 / DSM 13995 / JCM 10881 / RKU-1</strain>
    </source>
</reference>
<reference evidence="1 2" key="2">
    <citation type="journal article" date="2009" name="Proc. Natl. Acad. Sci. U.S.A.">
        <title>On the chimeric nature, thermophilic origin, and phylogenetic placement of the Thermotogales.</title>
        <authorList>
            <person name="Zhaxybayeva O."/>
            <person name="Swithers K.S."/>
            <person name="Lapierre P."/>
            <person name="Fournier G.P."/>
            <person name="Bickhart D.M."/>
            <person name="DeBoy R.T."/>
            <person name="Nelson K.E."/>
            <person name="Nesbo C.L."/>
            <person name="Doolittle W.F."/>
            <person name="Gogarten J.P."/>
            <person name="Noll K.M."/>
        </authorList>
    </citation>
    <scope>NUCLEOTIDE SEQUENCE [LARGE SCALE GENOMIC DNA]</scope>
    <source>
        <strain evidence="2">ATCC BAA-488 / DSM 13995 / JCM 10881 / RKU-1</strain>
    </source>
</reference>
<dbReference type="AlphaFoldDB" id="A5IJV6"/>
<evidence type="ECO:0000313" key="2">
    <source>
        <dbReference type="Proteomes" id="UP000006558"/>
    </source>
</evidence>
<dbReference type="KEGG" id="tpt:Tpet_0455"/>
<gene>
    <name evidence="1" type="ordered locus">Tpet_0455</name>
</gene>